<organism>
    <name type="scientific">Branchiostoma floridae</name>
    <name type="common">Florida lancelet</name>
    <name type="synonym">Amphioxus</name>
    <dbReference type="NCBI Taxonomy" id="7739"/>
    <lineage>
        <taxon>Eukaryota</taxon>
        <taxon>Metazoa</taxon>
        <taxon>Chordata</taxon>
        <taxon>Cephalochordata</taxon>
        <taxon>Leptocardii</taxon>
        <taxon>Amphioxiformes</taxon>
        <taxon>Branchiostomatidae</taxon>
        <taxon>Branchiostoma</taxon>
    </lineage>
</organism>
<feature type="region of interest" description="Disordered" evidence="1">
    <location>
        <begin position="27"/>
        <end position="58"/>
    </location>
</feature>
<sequence length="105" mass="11201">MLSVILTSLMPSPIRATSSEEKSVALADRSTMADHTATPPARRYLRDPRSASQDSGTPARVILLVPSSRINCSCNVHVGTYPGERLSDAISTASCTVTSRRSVLV</sequence>
<protein>
    <submittedName>
        <fullName evidence="2">Uncharacterized protein</fullName>
    </submittedName>
</protein>
<evidence type="ECO:0000313" key="2">
    <source>
        <dbReference type="EMBL" id="EEN47549.1"/>
    </source>
</evidence>
<dbReference type="EMBL" id="GG666629">
    <property type="protein sequence ID" value="EEN47549.1"/>
    <property type="molecule type" value="Genomic_DNA"/>
</dbReference>
<dbReference type="AlphaFoldDB" id="C3ZIU8"/>
<evidence type="ECO:0000256" key="1">
    <source>
        <dbReference type="SAM" id="MobiDB-lite"/>
    </source>
</evidence>
<reference evidence="2" key="1">
    <citation type="journal article" date="2008" name="Nature">
        <title>The amphioxus genome and the evolution of the chordate karyotype.</title>
        <authorList>
            <consortium name="US DOE Joint Genome Institute (JGI-PGF)"/>
            <person name="Putnam N.H."/>
            <person name="Butts T."/>
            <person name="Ferrier D.E.K."/>
            <person name="Furlong R.F."/>
            <person name="Hellsten U."/>
            <person name="Kawashima T."/>
            <person name="Robinson-Rechavi M."/>
            <person name="Shoguchi E."/>
            <person name="Terry A."/>
            <person name="Yu J.-K."/>
            <person name="Benito-Gutierrez E.L."/>
            <person name="Dubchak I."/>
            <person name="Garcia-Fernandez J."/>
            <person name="Gibson-Brown J.J."/>
            <person name="Grigoriev I.V."/>
            <person name="Horton A.C."/>
            <person name="de Jong P.J."/>
            <person name="Jurka J."/>
            <person name="Kapitonov V.V."/>
            <person name="Kohara Y."/>
            <person name="Kuroki Y."/>
            <person name="Lindquist E."/>
            <person name="Lucas S."/>
            <person name="Osoegawa K."/>
            <person name="Pennacchio L.A."/>
            <person name="Salamov A.A."/>
            <person name="Satou Y."/>
            <person name="Sauka-Spengler T."/>
            <person name="Schmutz J."/>
            <person name="Shin-I T."/>
            <person name="Toyoda A."/>
            <person name="Bronner-Fraser M."/>
            <person name="Fujiyama A."/>
            <person name="Holland L.Z."/>
            <person name="Holland P.W.H."/>
            <person name="Satoh N."/>
            <person name="Rokhsar D.S."/>
        </authorList>
    </citation>
    <scope>NUCLEOTIDE SEQUENCE [LARGE SCALE GENOMIC DNA]</scope>
    <source>
        <strain evidence="2">S238N-H82</strain>
        <tissue evidence="2">Testes</tissue>
    </source>
</reference>
<dbReference type="InParanoid" id="C3ZIU8"/>
<name>C3ZIU8_BRAFL</name>
<gene>
    <name evidence="2" type="ORF">BRAFLDRAFT_92767</name>
</gene>
<proteinExistence type="predicted"/>
<accession>C3ZIU8</accession>